<dbReference type="Proteomes" id="UP000580250">
    <property type="component" value="Unassembled WGS sequence"/>
</dbReference>
<evidence type="ECO:0000313" key="2">
    <source>
        <dbReference type="EMBL" id="CAD2133620.1"/>
    </source>
</evidence>
<organism evidence="2 3">
    <name type="scientific">Meloidogyne enterolobii</name>
    <name type="common">Root-knot nematode worm</name>
    <name type="synonym">Meloidogyne mayaguensis</name>
    <dbReference type="NCBI Taxonomy" id="390850"/>
    <lineage>
        <taxon>Eukaryota</taxon>
        <taxon>Metazoa</taxon>
        <taxon>Ecdysozoa</taxon>
        <taxon>Nematoda</taxon>
        <taxon>Chromadorea</taxon>
        <taxon>Rhabditida</taxon>
        <taxon>Tylenchina</taxon>
        <taxon>Tylenchomorpha</taxon>
        <taxon>Tylenchoidea</taxon>
        <taxon>Meloidogynidae</taxon>
        <taxon>Meloidogyninae</taxon>
        <taxon>Meloidogyne</taxon>
    </lineage>
</organism>
<evidence type="ECO:0000256" key="1">
    <source>
        <dbReference type="SAM" id="SignalP"/>
    </source>
</evidence>
<feature type="chain" id="PRO_5027632483" evidence="1">
    <location>
        <begin position="25"/>
        <end position="214"/>
    </location>
</feature>
<evidence type="ECO:0000313" key="3">
    <source>
        <dbReference type="Proteomes" id="UP000580250"/>
    </source>
</evidence>
<proteinExistence type="predicted"/>
<feature type="signal peptide" evidence="1">
    <location>
        <begin position="1"/>
        <end position="24"/>
    </location>
</feature>
<dbReference type="EMBL" id="CAJEWN010000013">
    <property type="protein sequence ID" value="CAD2133620.1"/>
    <property type="molecule type" value="Genomic_DNA"/>
</dbReference>
<sequence length="214" mass="22843">MIVKLVSVQILLFLVAELFNEGQAQMVKQCLCSQTEPCAQKYFGALEPCIESCQHHLQALGGNFAALKQCFKQKQSLISSAIQCTQGQNKNACAQSGGEMVPKRYPETMQIAAFAEINKMINSMGLGNEAKGFMAVGKKMFGCVRTCMAKKSGNCDKKMACGLKLPPDNVLVQSAKQCAISSGLNTENVRALCQCSAGAGVKGLGSVCSKIKIT</sequence>
<reference evidence="2 3" key="1">
    <citation type="submission" date="2020-08" db="EMBL/GenBank/DDBJ databases">
        <authorList>
            <person name="Koutsovoulos G."/>
            <person name="Danchin GJ E."/>
        </authorList>
    </citation>
    <scope>NUCLEOTIDE SEQUENCE [LARGE SCALE GENOMIC DNA]</scope>
</reference>
<dbReference type="PANTHER" id="PTHR34401">
    <property type="entry name" value="PROTEIN CBG12388-RELATED"/>
    <property type="match status" value="1"/>
</dbReference>
<dbReference type="OrthoDB" id="5833681at2759"/>
<protein>
    <submittedName>
        <fullName evidence="2">Uncharacterized protein</fullName>
    </submittedName>
</protein>
<comment type="caution">
    <text evidence="2">The sequence shown here is derived from an EMBL/GenBank/DDBJ whole genome shotgun (WGS) entry which is preliminary data.</text>
</comment>
<keyword evidence="1" id="KW-0732">Signal</keyword>
<accession>A0A6V7TT80</accession>
<dbReference type="AlphaFoldDB" id="A0A6V7TT80"/>
<dbReference type="PANTHER" id="PTHR34401:SF3">
    <property type="entry name" value="DB DOMAIN-CONTAINING PROTEIN"/>
    <property type="match status" value="1"/>
</dbReference>
<gene>
    <name evidence="2" type="ORF">MENT_LOCUS4103</name>
</gene>
<name>A0A6V7TT80_MELEN</name>